<sequence>MSGTIPTDNFAALMISGKYSDLVLKCQDTEFKVHRAIVCSQSPVLAAACDRDSKMLQFMYTQAYSTGTEGEQPDAQCDRKAETKEAQPPTMVELLSSHIRINAIADYYDIAKLREASNTQIQRILDTSWSPHGFHIVIEKAMRTTRDKDLHHVLSVVAAAHVEELVNANENITGDDFTK</sequence>
<dbReference type="InterPro" id="IPR011333">
    <property type="entry name" value="SKP1/BTB/POZ_sf"/>
</dbReference>
<dbReference type="EMBL" id="PDND01000190">
    <property type="protein sequence ID" value="PGH30119.1"/>
    <property type="molecule type" value="Genomic_DNA"/>
</dbReference>
<dbReference type="InterPro" id="IPR000210">
    <property type="entry name" value="BTB/POZ_dom"/>
</dbReference>
<dbReference type="SUPFAM" id="SSF54695">
    <property type="entry name" value="POZ domain"/>
    <property type="match status" value="1"/>
</dbReference>
<dbReference type="STRING" id="73230.A0A2B7ZA75"/>
<reference evidence="2 3" key="1">
    <citation type="submission" date="2017-10" db="EMBL/GenBank/DDBJ databases">
        <title>Comparative genomics in systemic dimorphic fungi from Ajellomycetaceae.</title>
        <authorList>
            <person name="Munoz J.F."/>
            <person name="Mcewen J.G."/>
            <person name="Clay O.K."/>
            <person name="Cuomo C.A."/>
        </authorList>
    </citation>
    <scope>NUCLEOTIDE SEQUENCE [LARGE SCALE GENOMIC DNA]</scope>
    <source>
        <strain evidence="2 3">UAMH4076</strain>
    </source>
</reference>
<dbReference type="PANTHER" id="PTHR47843:SF5">
    <property type="entry name" value="BTB_POZ DOMAIN PROTEIN"/>
    <property type="match status" value="1"/>
</dbReference>
<keyword evidence="3" id="KW-1185">Reference proteome</keyword>
<dbReference type="Proteomes" id="UP000226031">
    <property type="component" value="Unassembled WGS sequence"/>
</dbReference>
<evidence type="ECO:0000313" key="2">
    <source>
        <dbReference type="EMBL" id="PGH30119.1"/>
    </source>
</evidence>
<dbReference type="VEuPathDB" id="FungiDB:EMCG_08469"/>
<evidence type="ECO:0000259" key="1">
    <source>
        <dbReference type="Pfam" id="PF00651"/>
    </source>
</evidence>
<protein>
    <recommendedName>
        <fullName evidence="1">BTB domain-containing protein</fullName>
    </recommendedName>
</protein>
<gene>
    <name evidence="2" type="ORF">GX50_07096</name>
</gene>
<dbReference type="Pfam" id="PF00651">
    <property type="entry name" value="BTB"/>
    <property type="match status" value="1"/>
</dbReference>
<dbReference type="PANTHER" id="PTHR47843">
    <property type="entry name" value="BTB DOMAIN-CONTAINING PROTEIN-RELATED"/>
    <property type="match status" value="1"/>
</dbReference>
<accession>A0A2B7ZA75</accession>
<evidence type="ECO:0000313" key="3">
    <source>
        <dbReference type="Proteomes" id="UP000226031"/>
    </source>
</evidence>
<feature type="domain" description="BTB" evidence="1">
    <location>
        <begin position="13"/>
        <end position="50"/>
    </location>
</feature>
<organism evidence="2 3">
    <name type="scientific">[Emmonsia] crescens</name>
    <dbReference type="NCBI Taxonomy" id="73230"/>
    <lineage>
        <taxon>Eukaryota</taxon>
        <taxon>Fungi</taxon>
        <taxon>Dikarya</taxon>
        <taxon>Ascomycota</taxon>
        <taxon>Pezizomycotina</taxon>
        <taxon>Eurotiomycetes</taxon>
        <taxon>Eurotiomycetidae</taxon>
        <taxon>Onygenales</taxon>
        <taxon>Ajellomycetaceae</taxon>
        <taxon>Emergomyces</taxon>
    </lineage>
</organism>
<name>A0A2B7ZA75_9EURO</name>
<proteinExistence type="predicted"/>
<dbReference type="AlphaFoldDB" id="A0A2B7ZA75"/>
<comment type="caution">
    <text evidence="2">The sequence shown here is derived from an EMBL/GenBank/DDBJ whole genome shotgun (WGS) entry which is preliminary data.</text>
</comment>
<dbReference type="Gene3D" id="3.30.710.10">
    <property type="entry name" value="Potassium Channel Kv1.1, Chain A"/>
    <property type="match status" value="1"/>
</dbReference>